<keyword evidence="2" id="KW-1185">Reference proteome</keyword>
<name>A0ACD4NX52_9HYPH</name>
<gene>
    <name evidence="1" type="ORF">OXU80_13515</name>
</gene>
<protein>
    <submittedName>
        <fullName evidence="1">Uncharacterized protein</fullName>
    </submittedName>
</protein>
<accession>A0ACD4NX52</accession>
<organism evidence="1 2">
    <name type="scientific">Antarcticirhabdus aurantiaca</name>
    <dbReference type="NCBI Taxonomy" id="2606717"/>
    <lineage>
        <taxon>Bacteria</taxon>
        <taxon>Pseudomonadati</taxon>
        <taxon>Pseudomonadota</taxon>
        <taxon>Alphaproteobacteria</taxon>
        <taxon>Hyphomicrobiales</taxon>
        <taxon>Aurantimonadaceae</taxon>
        <taxon>Antarcticirhabdus</taxon>
    </lineage>
</organism>
<sequence length="247" mass="27096">MTALNAIRYDDAAVILTDGASYDRQGIVRRIGPKCQTIKGPNIVLAVSGASAGHKALARLLARDFEDIDHISAEGGAWFQDWHAVYADFLEEQGGREILVAMAGWSTDQDRARLVMFASELEQPFGEPATIRMPLMGEAPIDRSRFDVMRDGVALVERQRLYRGEAESDADRASGNLVVGGHVMLTLVRRTGITHQILKTWPEDRVGHPIRPAAGMPAASASNVIPLPAQNRAERRRQAKMTRECAA</sequence>
<dbReference type="Proteomes" id="UP001163223">
    <property type="component" value="Chromosome"/>
</dbReference>
<evidence type="ECO:0000313" key="1">
    <source>
        <dbReference type="EMBL" id="WAJ31152.1"/>
    </source>
</evidence>
<reference evidence="1" key="1">
    <citation type="submission" date="2022-11" db="EMBL/GenBank/DDBJ databases">
        <title>beta-Carotene-producing bacterium, Jeongeuplla avenae sp. nov., alleviates the salt stress of Arabidopsis seedlings.</title>
        <authorList>
            <person name="Jiang L."/>
            <person name="Lee J."/>
        </authorList>
    </citation>
    <scope>NUCLEOTIDE SEQUENCE</scope>
    <source>
        <strain evidence="1">DY_R2A_6</strain>
    </source>
</reference>
<proteinExistence type="predicted"/>
<dbReference type="EMBL" id="CP113520">
    <property type="protein sequence ID" value="WAJ31152.1"/>
    <property type="molecule type" value="Genomic_DNA"/>
</dbReference>
<evidence type="ECO:0000313" key="2">
    <source>
        <dbReference type="Proteomes" id="UP001163223"/>
    </source>
</evidence>